<sequence>MMAKRLRMHHVHGPTLEMVMHTMDSELAPESITADDPVAWLDREVAVGRLYRFPSLLTFEPVVQYYPEPSRRRPLVLLGPAHVGRHQLLTQMVRSDPHRFVPAVIRMWMTLQSNILHTAITFFT</sequence>
<gene>
    <name evidence="1" type="ORF">PXEA_LOCUS33786</name>
</gene>
<proteinExistence type="predicted"/>
<dbReference type="AlphaFoldDB" id="A0A3S5FGU2"/>
<dbReference type="OrthoDB" id="43580at2759"/>
<keyword evidence="2" id="KW-1185">Reference proteome</keyword>
<evidence type="ECO:0008006" key="3">
    <source>
        <dbReference type="Google" id="ProtNLM"/>
    </source>
</evidence>
<evidence type="ECO:0000313" key="2">
    <source>
        <dbReference type="Proteomes" id="UP000784294"/>
    </source>
</evidence>
<name>A0A3S5FGU2_9PLAT</name>
<evidence type="ECO:0000313" key="1">
    <source>
        <dbReference type="EMBL" id="VEL40346.1"/>
    </source>
</evidence>
<dbReference type="Proteomes" id="UP000784294">
    <property type="component" value="Unassembled WGS sequence"/>
</dbReference>
<reference evidence="1" key="1">
    <citation type="submission" date="2018-11" db="EMBL/GenBank/DDBJ databases">
        <authorList>
            <consortium name="Pathogen Informatics"/>
        </authorList>
    </citation>
    <scope>NUCLEOTIDE SEQUENCE</scope>
</reference>
<organism evidence="1 2">
    <name type="scientific">Protopolystoma xenopodis</name>
    <dbReference type="NCBI Taxonomy" id="117903"/>
    <lineage>
        <taxon>Eukaryota</taxon>
        <taxon>Metazoa</taxon>
        <taxon>Spiralia</taxon>
        <taxon>Lophotrochozoa</taxon>
        <taxon>Platyhelminthes</taxon>
        <taxon>Monogenea</taxon>
        <taxon>Polyopisthocotylea</taxon>
        <taxon>Polystomatidea</taxon>
        <taxon>Polystomatidae</taxon>
        <taxon>Protopolystoma</taxon>
    </lineage>
</organism>
<dbReference type="EMBL" id="CAAALY010264545">
    <property type="protein sequence ID" value="VEL40346.1"/>
    <property type="molecule type" value="Genomic_DNA"/>
</dbReference>
<comment type="caution">
    <text evidence="1">The sequence shown here is derived from an EMBL/GenBank/DDBJ whole genome shotgun (WGS) entry which is preliminary data.</text>
</comment>
<protein>
    <recommendedName>
        <fullName evidence="3">Guanylate kinase-like domain-containing protein</fullName>
    </recommendedName>
</protein>
<dbReference type="Gene3D" id="3.40.50.300">
    <property type="entry name" value="P-loop containing nucleotide triphosphate hydrolases"/>
    <property type="match status" value="1"/>
</dbReference>
<dbReference type="InterPro" id="IPR027417">
    <property type="entry name" value="P-loop_NTPase"/>
</dbReference>
<accession>A0A3S5FGU2</accession>